<dbReference type="AlphaFoldDB" id="A0A2G8RAI6"/>
<keyword evidence="3" id="KW-1185">Reference proteome</keyword>
<feature type="transmembrane region" description="Helical" evidence="1">
    <location>
        <begin position="6"/>
        <end position="23"/>
    </location>
</feature>
<comment type="caution">
    <text evidence="2">The sequence shown here is derived from an EMBL/GenBank/DDBJ whole genome shotgun (WGS) entry which is preliminary data.</text>
</comment>
<keyword evidence="1" id="KW-1133">Transmembrane helix</keyword>
<protein>
    <submittedName>
        <fullName evidence="2">Uncharacterized protein</fullName>
    </submittedName>
</protein>
<accession>A0A2G8RAI6</accession>
<feature type="transmembrane region" description="Helical" evidence="1">
    <location>
        <begin position="35"/>
        <end position="54"/>
    </location>
</feature>
<reference evidence="2 3" key="1">
    <citation type="submission" date="2013-09" db="EMBL/GenBank/DDBJ databases">
        <title>Genome sequencing of Phaeobacter antarcticus sp. nov. SM1211.</title>
        <authorList>
            <person name="Zhang X.-Y."/>
            <person name="Liu C."/>
            <person name="Chen X.-L."/>
            <person name="Xie B.-B."/>
            <person name="Qin Q.-L."/>
            <person name="Rong J.-C."/>
            <person name="Zhang Y.-Z."/>
        </authorList>
    </citation>
    <scope>NUCLEOTIDE SEQUENCE [LARGE SCALE GENOMIC DNA]</scope>
    <source>
        <strain evidence="2 3">SM1211</strain>
    </source>
</reference>
<dbReference type="Proteomes" id="UP000231259">
    <property type="component" value="Unassembled WGS sequence"/>
</dbReference>
<evidence type="ECO:0000313" key="3">
    <source>
        <dbReference type="Proteomes" id="UP000231259"/>
    </source>
</evidence>
<evidence type="ECO:0000256" key="1">
    <source>
        <dbReference type="SAM" id="Phobius"/>
    </source>
</evidence>
<dbReference type="OrthoDB" id="271600at2"/>
<sequence>MQKLMILLATVVAGHVVLLPPLARSPLWRATATPLASIIGSGFLVLGPILNAAMADMRHWPWRCRAYVPIFSALGSGSTSAIWAMTRRRHAPGSLSRWKERRQGRMALADGFSALAALGVVIAVFGAAVEGS</sequence>
<keyword evidence="1" id="KW-0472">Membrane</keyword>
<feature type="transmembrane region" description="Helical" evidence="1">
    <location>
        <begin position="107"/>
        <end position="129"/>
    </location>
</feature>
<organism evidence="2 3">
    <name type="scientific">Puniceibacterium antarcticum</name>
    <dbReference type="NCBI Taxonomy" id="1206336"/>
    <lineage>
        <taxon>Bacteria</taxon>
        <taxon>Pseudomonadati</taxon>
        <taxon>Pseudomonadota</taxon>
        <taxon>Alphaproteobacteria</taxon>
        <taxon>Rhodobacterales</taxon>
        <taxon>Paracoccaceae</taxon>
        <taxon>Puniceibacterium</taxon>
    </lineage>
</organism>
<name>A0A2G8RAI6_9RHOB</name>
<proteinExistence type="predicted"/>
<dbReference type="EMBL" id="AWWI01000121">
    <property type="protein sequence ID" value="PIL18575.1"/>
    <property type="molecule type" value="Genomic_DNA"/>
</dbReference>
<evidence type="ECO:0000313" key="2">
    <source>
        <dbReference type="EMBL" id="PIL18575.1"/>
    </source>
</evidence>
<keyword evidence="1" id="KW-0812">Transmembrane</keyword>
<gene>
    <name evidence="2" type="ORF">P775_18550</name>
</gene>
<dbReference type="RefSeq" id="WP_099912225.1">
    <property type="nucleotide sequence ID" value="NZ_AWWI01000121.1"/>
</dbReference>